<dbReference type="PROSITE" id="PS51186">
    <property type="entry name" value="GNAT"/>
    <property type="match status" value="1"/>
</dbReference>
<dbReference type="EMBL" id="UINC01075749">
    <property type="protein sequence ID" value="SVC14237.1"/>
    <property type="molecule type" value="Genomic_DNA"/>
</dbReference>
<name>A0A382JTD5_9ZZZZ</name>
<organism evidence="4">
    <name type="scientific">marine metagenome</name>
    <dbReference type="NCBI Taxonomy" id="408172"/>
    <lineage>
        <taxon>unclassified sequences</taxon>
        <taxon>metagenomes</taxon>
        <taxon>ecological metagenomes</taxon>
    </lineage>
</organism>
<dbReference type="PANTHER" id="PTHR43420">
    <property type="entry name" value="ACETYLTRANSFERASE"/>
    <property type="match status" value="1"/>
</dbReference>
<gene>
    <name evidence="4" type="ORF">METZ01_LOCUS267091</name>
</gene>
<dbReference type="InterPro" id="IPR050680">
    <property type="entry name" value="YpeA/RimI_acetyltransf"/>
</dbReference>
<proteinExistence type="predicted"/>
<feature type="domain" description="N-acetyltransferase" evidence="3">
    <location>
        <begin position="154"/>
        <end position="301"/>
    </location>
</feature>
<dbReference type="InterPro" id="IPR000182">
    <property type="entry name" value="GNAT_dom"/>
</dbReference>
<dbReference type="GO" id="GO:0016747">
    <property type="term" value="F:acyltransferase activity, transferring groups other than amino-acyl groups"/>
    <property type="evidence" value="ECO:0007669"/>
    <property type="project" value="InterPro"/>
</dbReference>
<keyword evidence="2" id="KW-0012">Acyltransferase</keyword>
<dbReference type="SUPFAM" id="SSF55729">
    <property type="entry name" value="Acyl-CoA N-acyltransferases (Nat)"/>
    <property type="match status" value="1"/>
</dbReference>
<sequence length="301" mass="33102">MPVVNYTNKHNPALAEFVASHDNTTTEIHDLCLSTFQGVLGQPDLDPTVNCLVLEDAGEIKGLALVFREFPIGRSIIEIMTAPELADSPDEVELVRRALALAEAAKLTVAHVCVMPDSGRDKVLEQVGFTKVRTYLDMLWNEDQLPNLELPQGFSVRSFQKGDTPLLTRVQNDAFTGSWGFCPNTENQIEYRTQMPNTSHAGIVFMFEGDNPAGYCWTVLVPGDNGIRGIIGMIGVVPDYRGKGVSRHILHAGMKHLRSIGLAEIGLEVDGNNDPAVGLYKSVGFKVMGERHWFERVLPGT</sequence>
<dbReference type="InterPro" id="IPR016181">
    <property type="entry name" value="Acyl_CoA_acyltransferase"/>
</dbReference>
<accession>A0A382JTD5</accession>
<dbReference type="Pfam" id="PF00583">
    <property type="entry name" value="Acetyltransf_1"/>
    <property type="match status" value="1"/>
</dbReference>
<dbReference type="Gene3D" id="3.40.630.30">
    <property type="match status" value="1"/>
</dbReference>
<protein>
    <recommendedName>
        <fullName evidence="3">N-acetyltransferase domain-containing protein</fullName>
    </recommendedName>
</protein>
<evidence type="ECO:0000313" key="4">
    <source>
        <dbReference type="EMBL" id="SVC14237.1"/>
    </source>
</evidence>
<evidence type="ECO:0000256" key="1">
    <source>
        <dbReference type="ARBA" id="ARBA00022679"/>
    </source>
</evidence>
<evidence type="ECO:0000259" key="3">
    <source>
        <dbReference type="PROSITE" id="PS51186"/>
    </source>
</evidence>
<reference evidence="4" key="1">
    <citation type="submission" date="2018-05" db="EMBL/GenBank/DDBJ databases">
        <authorList>
            <person name="Lanie J.A."/>
            <person name="Ng W.-L."/>
            <person name="Kazmierczak K.M."/>
            <person name="Andrzejewski T.M."/>
            <person name="Davidsen T.M."/>
            <person name="Wayne K.J."/>
            <person name="Tettelin H."/>
            <person name="Glass J.I."/>
            <person name="Rusch D."/>
            <person name="Podicherti R."/>
            <person name="Tsui H.-C.T."/>
            <person name="Winkler M.E."/>
        </authorList>
    </citation>
    <scope>NUCLEOTIDE SEQUENCE</scope>
</reference>
<evidence type="ECO:0000256" key="2">
    <source>
        <dbReference type="ARBA" id="ARBA00023315"/>
    </source>
</evidence>
<dbReference type="AlphaFoldDB" id="A0A382JTD5"/>
<keyword evidence="1" id="KW-0808">Transferase</keyword>
<dbReference type="CDD" id="cd04301">
    <property type="entry name" value="NAT_SF"/>
    <property type="match status" value="1"/>
</dbReference>